<evidence type="ECO:0000313" key="3">
    <source>
        <dbReference type="Proteomes" id="UP000289323"/>
    </source>
</evidence>
<evidence type="ECO:0000313" key="2">
    <source>
        <dbReference type="EMBL" id="SPQ23022.1"/>
    </source>
</evidence>
<sequence length="618" mass="67986">MSLPASNSTDVGAELEGPALDECIESLIARWQGCIDELQRLEQASESANRPVRGLKNLLRVQCRALDKIVQKRQDPSAAAVSPAQYFGIRSCCWEDRWAVVKKCRGLVAINKDFPRSPRLPVPPDAGWLAYKDQPFQEKTVAVDAVVDSGATWIKFVSISPKTLEYQVAAEGWASEPDDDDDQAGGDEGLGHTEFADTIRKIVLAARWNHCHRLHLVLPGLREGKSETVDRMIQFVRRSIGGDDVSVEVSCADSPLLTELPPPLDHAIAALIQDRDALVGDDCGRLTETVNLDPSALVALVTDLHHGPVPLQPESQRRIIAQSLLDHEKTEGGNELVARQDILATVLYPALRGRTLVCTRFAAAYFRKLIAAIATHSEEVRANCILPPACDGDDGNGMASTPPPSPDALRQTLQTWSTVPVPPDLRLPVQIVPDVDVADVDRLVAAGRLPAMARGVARDLSRLNRSVYCHGWAARQTTVTGHRGIERQVRLALARHWTRGGGDERPPDVWHRHLGGYLIHRDKPKDWRALLIGPAGGGDCGEGEVPPELVRWTNPWTTWGRGISTYGVPDTKTWEGVGHEEKTSYGRRMDGREERAGTGRGGRQHEQVRDEEQEDEQS</sequence>
<feature type="region of interest" description="Disordered" evidence="1">
    <location>
        <begin position="570"/>
        <end position="618"/>
    </location>
</feature>
<dbReference type="PANTHER" id="PTHR13379">
    <property type="entry name" value="UNCHARACTERIZED DUF1308"/>
    <property type="match status" value="1"/>
</dbReference>
<dbReference type="PANTHER" id="PTHR13379:SF0">
    <property type="entry name" value="UPF0415 PROTEIN C7ORF25"/>
    <property type="match status" value="1"/>
</dbReference>
<reference evidence="2 3" key="1">
    <citation type="submission" date="2018-04" db="EMBL/GenBank/DDBJ databases">
        <authorList>
            <person name="Huttner S."/>
            <person name="Dainat J."/>
        </authorList>
    </citation>
    <scope>NUCLEOTIDE SEQUENCE [LARGE SCALE GENOMIC DNA]</scope>
</reference>
<gene>
    <name evidence="2" type="ORF">TT172_LOCUS5441</name>
</gene>
<feature type="compositionally biased region" description="Basic and acidic residues" evidence="1">
    <location>
        <begin position="577"/>
        <end position="610"/>
    </location>
</feature>
<dbReference type="EMBL" id="OUUZ01000009">
    <property type="protein sequence ID" value="SPQ23022.1"/>
    <property type="molecule type" value="Genomic_DNA"/>
</dbReference>
<dbReference type="Proteomes" id="UP000289323">
    <property type="component" value="Unassembled WGS sequence"/>
</dbReference>
<protein>
    <submittedName>
        <fullName evidence="2">3ad3e683-64ef-43fc-a2cb-40d484a729ee</fullName>
    </submittedName>
</protein>
<proteinExistence type="predicted"/>
<name>A0A3S4APT5_9PEZI</name>
<accession>A0A3S4APT5</accession>
<evidence type="ECO:0000256" key="1">
    <source>
        <dbReference type="SAM" id="MobiDB-lite"/>
    </source>
</evidence>
<dbReference type="AlphaFoldDB" id="A0A3S4APT5"/>
<organism evidence="2 3">
    <name type="scientific">Thermothielavioides terrestris</name>
    <dbReference type="NCBI Taxonomy" id="2587410"/>
    <lineage>
        <taxon>Eukaryota</taxon>
        <taxon>Fungi</taxon>
        <taxon>Dikarya</taxon>
        <taxon>Ascomycota</taxon>
        <taxon>Pezizomycotina</taxon>
        <taxon>Sordariomycetes</taxon>
        <taxon>Sordariomycetidae</taxon>
        <taxon>Sordariales</taxon>
        <taxon>Chaetomiaceae</taxon>
        <taxon>Thermothielavioides</taxon>
    </lineage>
</organism>